<dbReference type="EMBL" id="BSOB01000046">
    <property type="protein sequence ID" value="GLQ94619.1"/>
    <property type="molecule type" value="Genomic_DNA"/>
</dbReference>
<organism evidence="1 2">
    <name type="scientific">Dyella acidisoli</name>
    <dbReference type="NCBI Taxonomy" id="1867834"/>
    <lineage>
        <taxon>Bacteria</taxon>
        <taxon>Pseudomonadati</taxon>
        <taxon>Pseudomonadota</taxon>
        <taxon>Gammaproteobacteria</taxon>
        <taxon>Lysobacterales</taxon>
        <taxon>Rhodanobacteraceae</taxon>
        <taxon>Dyella</taxon>
    </lineage>
</organism>
<evidence type="ECO:0000313" key="2">
    <source>
        <dbReference type="Proteomes" id="UP001156670"/>
    </source>
</evidence>
<dbReference type="RefSeq" id="WP_284322312.1">
    <property type="nucleotide sequence ID" value="NZ_BSOB01000046.1"/>
</dbReference>
<protein>
    <submittedName>
        <fullName evidence="1">Uncharacterized protein</fullName>
    </submittedName>
</protein>
<keyword evidence="2" id="KW-1185">Reference proteome</keyword>
<accession>A0ABQ5XS84</accession>
<dbReference type="Proteomes" id="UP001156670">
    <property type="component" value="Unassembled WGS sequence"/>
</dbReference>
<comment type="caution">
    <text evidence="1">The sequence shown here is derived from an EMBL/GenBank/DDBJ whole genome shotgun (WGS) entry which is preliminary data.</text>
</comment>
<name>A0ABQ5XS84_9GAMM</name>
<proteinExistence type="predicted"/>
<evidence type="ECO:0000313" key="1">
    <source>
        <dbReference type="EMBL" id="GLQ94619.1"/>
    </source>
</evidence>
<gene>
    <name evidence="1" type="ORF">GCM10007901_35710</name>
</gene>
<reference evidence="2" key="1">
    <citation type="journal article" date="2019" name="Int. J. Syst. Evol. Microbiol.">
        <title>The Global Catalogue of Microorganisms (GCM) 10K type strain sequencing project: providing services to taxonomists for standard genome sequencing and annotation.</title>
        <authorList>
            <consortium name="The Broad Institute Genomics Platform"/>
            <consortium name="The Broad Institute Genome Sequencing Center for Infectious Disease"/>
            <person name="Wu L."/>
            <person name="Ma J."/>
        </authorList>
    </citation>
    <scope>NUCLEOTIDE SEQUENCE [LARGE SCALE GENOMIC DNA]</scope>
    <source>
        <strain evidence="2">NBRC 111980</strain>
    </source>
</reference>
<sequence>MLNNEEQLIAPYLVLLLGRLTGWNYPHGDGGDPVYLTGEQKAALAVEGINLLSSYLPADAARQVTSAIERLPRPEHIKRNHADHEAALMRIGALGGVLHVTHSSGSPPGCCVMENGHLVCVN</sequence>